<dbReference type="STRING" id="1313296.SAMN05661091_2589"/>
<protein>
    <recommendedName>
        <fullName evidence="3">MepB protein</fullName>
    </recommendedName>
</protein>
<dbReference type="InterPro" id="IPR038231">
    <property type="entry name" value="MepB-like_sf"/>
</dbReference>
<gene>
    <name evidence="1" type="ORF">SAMN05661091_2589</name>
</gene>
<dbReference type="RefSeq" id="WP_208919517.1">
    <property type="nucleotide sequence ID" value="NZ_LT840184.1"/>
</dbReference>
<reference evidence="1 2" key="1">
    <citation type="submission" date="2017-04" db="EMBL/GenBank/DDBJ databases">
        <authorList>
            <person name="Afonso C.L."/>
            <person name="Miller P.J."/>
            <person name="Scott M.A."/>
            <person name="Spackman E."/>
            <person name="Goraichik I."/>
            <person name="Dimitrov K.M."/>
            <person name="Suarez D.L."/>
            <person name="Swayne D.E."/>
        </authorList>
    </citation>
    <scope>NUCLEOTIDE SEQUENCE [LARGE SCALE GENOMIC DNA]</scope>
    <source>
        <strain evidence="1 2">N3/975</strain>
    </source>
</reference>
<sequence>MNKFYRALAHVNKIVYEPNHLILKSIQEENQNSDYGAGTFHLNSKSVRFRVAKITPKKVGQFVAFWEKDENNKNQPFTYEKAPDLLVINTSMSNNQFGQFIFPKEILAKQNIFKTSTTRGKMAIRIYPSWDNPTSKQAISTKKWQSPYFVDMSTTDNLPIQKILELYSQ</sequence>
<dbReference type="PIRSF" id="PIRSF032285">
    <property type="entry name" value="UCP032285"/>
    <property type="match status" value="1"/>
</dbReference>
<dbReference type="Gene3D" id="3.40.1350.140">
    <property type="entry name" value="MepB-like"/>
    <property type="match status" value="1"/>
</dbReference>
<dbReference type="AlphaFoldDB" id="A0A1X7HD99"/>
<dbReference type="EMBL" id="LT840184">
    <property type="protein sequence ID" value="SMF84315.1"/>
    <property type="molecule type" value="Genomic_DNA"/>
</dbReference>
<evidence type="ECO:0008006" key="3">
    <source>
        <dbReference type="Google" id="ProtNLM"/>
    </source>
</evidence>
<dbReference type="Pfam" id="PF08877">
    <property type="entry name" value="MepB-like"/>
    <property type="match status" value="1"/>
</dbReference>
<proteinExistence type="predicted"/>
<organism evidence="1 2">
    <name type="scientific">Paenibacillus uliginis N3/975</name>
    <dbReference type="NCBI Taxonomy" id="1313296"/>
    <lineage>
        <taxon>Bacteria</taxon>
        <taxon>Bacillati</taxon>
        <taxon>Bacillota</taxon>
        <taxon>Bacilli</taxon>
        <taxon>Bacillales</taxon>
        <taxon>Paenibacillaceae</taxon>
        <taxon>Paenibacillus</taxon>
    </lineage>
</organism>
<evidence type="ECO:0000313" key="2">
    <source>
        <dbReference type="Proteomes" id="UP000192940"/>
    </source>
</evidence>
<evidence type="ECO:0000313" key="1">
    <source>
        <dbReference type="EMBL" id="SMF84315.1"/>
    </source>
</evidence>
<dbReference type="InterPro" id="IPR011235">
    <property type="entry name" value="MepB-like"/>
</dbReference>
<dbReference type="Proteomes" id="UP000192940">
    <property type="component" value="Chromosome I"/>
</dbReference>
<keyword evidence="2" id="KW-1185">Reference proteome</keyword>
<name>A0A1X7HD99_9BACL</name>
<accession>A0A1X7HD99</accession>